<organism evidence="5 6">
    <name type="scientific">Malassezia restricta (strain ATCC 96810 / NBRC 103918 / CBS 7877)</name>
    <name type="common">Seborrheic dermatitis infection agent</name>
    <dbReference type="NCBI Taxonomy" id="425264"/>
    <lineage>
        <taxon>Eukaryota</taxon>
        <taxon>Fungi</taxon>
        <taxon>Dikarya</taxon>
        <taxon>Basidiomycota</taxon>
        <taxon>Ustilaginomycotina</taxon>
        <taxon>Malasseziomycetes</taxon>
        <taxon>Malasseziales</taxon>
        <taxon>Malasseziaceae</taxon>
        <taxon>Malassezia</taxon>
    </lineage>
</organism>
<feature type="domain" description="Transferrin receptor-like dimerisation" evidence="3">
    <location>
        <begin position="620"/>
        <end position="694"/>
    </location>
</feature>
<protein>
    <submittedName>
        <fullName evidence="5">N-acetylated-alpha-linked acidic dipeptidase 2</fullName>
        <ecNumber evidence="5">3.4.17.21</ecNumber>
    </submittedName>
</protein>
<feature type="domain" description="PA" evidence="2">
    <location>
        <begin position="201"/>
        <end position="274"/>
    </location>
</feature>
<evidence type="ECO:0000259" key="3">
    <source>
        <dbReference type="Pfam" id="PF04253"/>
    </source>
</evidence>
<dbReference type="Gene3D" id="3.40.630.10">
    <property type="entry name" value="Zn peptidases"/>
    <property type="match status" value="1"/>
</dbReference>
<dbReference type="CDD" id="cd02121">
    <property type="entry name" value="PA_GCPII_like"/>
    <property type="match status" value="1"/>
</dbReference>
<dbReference type="Gene3D" id="3.50.30.30">
    <property type="match status" value="1"/>
</dbReference>
<dbReference type="VEuPathDB" id="FungiDB:DNF11_3159"/>
<dbReference type="InterPro" id="IPR039373">
    <property type="entry name" value="Peptidase_M28B"/>
</dbReference>
<gene>
    <name evidence="5" type="primary">Naalad2</name>
    <name evidence="5" type="ORF">DNF11_3159</name>
</gene>
<keyword evidence="5" id="KW-0378">Hydrolase</keyword>
<dbReference type="Pfam" id="PF04253">
    <property type="entry name" value="TFR_dimer"/>
    <property type="match status" value="1"/>
</dbReference>
<evidence type="ECO:0000313" key="5">
    <source>
        <dbReference type="EMBL" id="AYO44109.1"/>
    </source>
</evidence>
<keyword evidence="5" id="KW-0645">Protease</keyword>
<keyword evidence="5" id="KW-0121">Carboxypeptidase</keyword>
<proteinExistence type="inferred from homology"/>
<dbReference type="PANTHER" id="PTHR10404">
    <property type="entry name" value="N-ACETYLATED-ALPHA-LINKED ACIDIC DIPEPTIDASE"/>
    <property type="match status" value="1"/>
</dbReference>
<dbReference type="EC" id="3.4.17.21" evidence="5"/>
<feature type="domain" description="Peptidase M28" evidence="4">
    <location>
        <begin position="379"/>
        <end position="553"/>
    </location>
</feature>
<dbReference type="EMBL" id="CP033153">
    <property type="protein sequence ID" value="AYO44109.1"/>
    <property type="molecule type" value="Genomic_DNA"/>
</dbReference>
<dbReference type="SUPFAM" id="SSF53187">
    <property type="entry name" value="Zn-dependent exopeptidases"/>
    <property type="match status" value="1"/>
</dbReference>
<dbReference type="Gene3D" id="1.20.930.40">
    <property type="entry name" value="Transferrin receptor-like, dimerisation domain"/>
    <property type="match status" value="1"/>
</dbReference>
<evidence type="ECO:0000256" key="1">
    <source>
        <dbReference type="ARBA" id="ARBA00005634"/>
    </source>
</evidence>
<dbReference type="SUPFAM" id="SSF52025">
    <property type="entry name" value="PA domain"/>
    <property type="match status" value="1"/>
</dbReference>
<dbReference type="AlphaFoldDB" id="A0A3G2SA71"/>
<dbReference type="STRING" id="425264.A0A3G2SA71"/>
<reference evidence="5 6" key="1">
    <citation type="submission" date="2018-10" db="EMBL/GenBank/DDBJ databases">
        <title>Complete genome sequence of Malassezia restricta CBS 7877.</title>
        <authorList>
            <person name="Morand S.C."/>
            <person name="Bertignac M."/>
            <person name="Iltis A."/>
            <person name="Kolder I."/>
            <person name="Pirovano W."/>
            <person name="Jourdain R."/>
            <person name="Clavaud C."/>
        </authorList>
    </citation>
    <scope>NUCLEOTIDE SEQUENCE [LARGE SCALE GENOMIC DNA]</scope>
    <source>
        <strain evidence="5 6">CBS 7877</strain>
    </source>
</reference>
<dbReference type="InterPro" id="IPR003137">
    <property type="entry name" value="PA_domain"/>
</dbReference>
<evidence type="ECO:0000313" key="6">
    <source>
        <dbReference type="Proteomes" id="UP000269793"/>
    </source>
</evidence>
<evidence type="ECO:0000259" key="4">
    <source>
        <dbReference type="Pfam" id="PF04389"/>
    </source>
</evidence>
<dbReference type="GO" id="GO:0004181">
    <property type="term" value="F:metallocarboxypeptidase activity"/>
    <property type="evidence" value="ECO:0007669"/>
    <property type="project" value="UniProtKB-EC"/>
</dbReference>
<dbReference type="InterPro" id="IPR007484">
    <property type="entry name" value="Peptidase_M28"/>
</dbReference>
<dbReference type="InterPro" id="IPR046450">
    <property type="entry name" value="PA_dom_sf"/>
</dbReference>
<accession>A0A3G2SA71</accession>
<dbReference type="Proteomes" id="UP000269793">
    <property type="component" value="Chromosome VI"/>
</dbReference>
<evidence type="ECO:0000259" key="2">
    <source>
        <dbReference type="Pfam" id="PF02225"/>
    </source>
</evidence>
<dbReference type="InterPro" id="IPR007365">
    <property type="entry name" value="TFR-like_dimer_dom"/>
</dbReference>
<dbReference type="CDD" id="cd08022">
    <property type="entry name" value="M28_PSMA_like"/>
    <property type="match status" value="1"/>
</dbReference>
<dbReference type="PANTHER" id="PTHR10404:SF46">
    <property type="entry name" value="VACUOLAR PROTEIN SORTING-ASSOCIATED PROTEIN 70"/>
    <property type="match status" value="1"/>
</dbReference>
<keyword evidence="6" id="KW-1185">Reference proteome</keyword>
<dbReference type="OrthoDB" id="5841748at2759"/>
<dbReference type="FunFam" id="3.40.630.10:FF:000101">
    <property type="entry name" value="N-acetylated alpha-linked acidic dipeptidase like 1"/>
    <property type="match status" value="1"/>
</dbReference>
<dbReference type="InterPro" id="IPR036757">
    <property type="entry name" value="TFR-like_dimer_dom_sf"/>
</dbReference>
<sequence>MLYVWCRWLRADAPHNDSDTTALLRAFGPSIADEARCRVRASMNATGCVSTWRDRARAAEAAFLDVPSAESARAALQRYTSHVHIASDDRDAASARQVLTEWADLLGVPTDATDAIFDAGSTQSRTYMTQHGEPRVWADTYAVWLDRPVHASLSLTAANGSTVWEADLAEDVVRDDPTSAHGAPAFHAYSASGTAHAHVIYAGHGSHADFARLDALGVRVRGSVVLVRNGGVFRGLAVRAAQEHGAVGVLLYTDPADDGGVTEAHGHAAYPDGPARQRSSVERGSVQALSFQPGAPSYRDAARLPREEAISLPRIPSLPISYMHAQRLLRDMEGVGVEASAVRPDWGGAIPHTTYWTGPSRHMAHMTNEMDMQTRDIWNVYAVIPGHVDTQRIMVGHHRDAWGFGAGDPSSGTAAVHEVVRGLGHLLRRGWRPARTIVLASWDADEYGLVGSTECGEDYASFLQDHVALYHNLDMAVRGSQFRAKASPSLQRVLHDVVKALPNVTLDHVGPLGSSSDFTVFLQHLGIASSDLGFDRAPSDPVYHYHSNYDSFAWMDRFGDPDFARHETVAKVYGLLVLRSAQSLFLPLSLTDTAQALVTHLASLENVARDANVRLAPTWLQRLADAIERLSQGARRLAAEQAALAKRLDAPDGDLAPTLRAVHAINERLQSWEQGWLDARGLRQRTWYRHLGRASPSTAANTRPTNSLA</sequence>
<comment type="similarity">
    <text evidence="1">Belongs to the peptidase M28 family. M28B subfamily.</text>
</comment>
<dbReference type="SUPFAM" id="SSF47672">
    <property type="entry name" value="Transferrin receptor-like dimerisation domain"/>
    <property type="match status" value="1"/>
</dbReference>
<dbReference type="Pfam" id="PF02225">
    <property type="entry name" value="PA"/>
    <property type="match status" value="1"/>
</dbReference>
<name>A0A3G2SA71_MALR7</name>
<dbReference type="Pfam" id="PF04389">
    <property type="entry name" value="Peptidase_M28"/>
    <property type="match status" value="1"/>
</dbReference>